<sequence length="193" mass="22348">MLPSVLFTAAVFDMPKLVETQLYNIQRNFLWQRSRHKINPDLLYTPKLAGGVKLASIVLACKTQKMKHAILWLTQRKDHYLAAWKAWAFRGATVNWKDGISPQPEWKRQPEQSKCTPGNVLQQMIGSWIGPKQEHSEDENLRKKNQMKMLAQTAISWATAEEWVLELGRPINLTSPEMTAEEAAFWPSYQWIE</sequence>
<dbReference type="AlphaFoldDB" id="A0ABD3FW30"/>
<organism evidence="1 2">
    <name type="scientific">Phytophthora oleae</name>
    <dbReference type="NCBI Taxonomy" id="2107226"/>
    <lineage>
        <taxon>Eukaryota</taxon>
        <taxon>Sar</taxon>
        <taxon>Stramenopiles</taxon>
        <taxon>Oomycota</taxon>
        <taxon>Peronosporomycetes</taxon>
        <taxon>Peronosporales</taxon>
        <taxon>Peronosporaceae</taxon>
        <taxon>Phytophthora</taxon>
    </lineage>
</organism>
<dbReference type="EMBL" id="JBIMZQ010000006">
    <property type="protein sequence ID" value="KAL3671133.1"/>
    <property type="molecule type" value="Genomic_DNA"/>
</dbReference>
<reference evidence="1 2" key="1">
    <citation type="submission" date="2024-09" db="EMBL/GenBank/DDBJ databases">
        <title>Genome sequencing and assembly of Phytophthora oleae, isolate VK10A, causative agent of rot of olive drupes.</title>
        <authorList>
            <person name="Conti Taguali S."/>
            <person name="Riolo M."/>
            <person name="La Spada F."/>
            <person name="Cacciola S.O."/>
            <person name="Dionisio G."/>
        </authorList>
    </citation>
    <scope>NUCLEOTIDE SEQUENCE [LARGE SCALE GENOMIC DNA]</scope>
    <source>
        <strain evidence="1 2">VK10A</strain>
    </source>
</reference>
<name>A0ABD3FW30_9STRA</name>
<proteinExistence type="predicted"/>
<keyword evidence="2" id="KW-1185">Reference proteome</keyword>
<protein>
    <submittedName>
        <fullName evidence="1">Uncharacterized protein</fullName>
    </submittedName>
</protein>
<accession>A0ABD3FW30</accession>
<gene>
    <name evidence="1" type="ORF">V7S43_004315</name>
</gene>
<evidence type="ECO:0000313" key="1">
    <source>
        <dbReference type="EMBL" id="KAL3671133.1"/>
    </source>
</evidence>
<comment type="caution">
    <text evidence="1">The sequence shown here is derived from an EMBL/GenBank/DDBJ whole genome shotgun (WGS) entry which is preliminary data.</text>
</comment>
<evidence type="ECO:0000313" key="2">
    <source>
        <dbReference type="Proteomes" id="UP001632037"/>
    </source>
</evidence>
<dbReference type="Proteomes" id="UP001632037">
    <property type="component" value="Unassembled WGS sequence"/>
</dbReference>